<protein>
    <submittedName>
        <fullName evidence="3">YkyA family protein</fullName>
    </submittedName>
</protein>
<dbReference type="InterPro" id="IPR036785">
    <property type="entry name" value="YkyA-like_sf"/>
</dbReference>
<sequence>MKKRIYVVLLLCTTMLMSCANDDPAKEIYDIFEQVVAIEKGFQEEQEPRVELEKKENEIYNNLVELGNDQQEQIEELSDKALTNISKREEILQSEIDSIEESKEEFSKVEDKIDEIEEEDQTDQLQKTIDIMNQRYEVHDSLATHYREVLKLEEELYNLFKQEDAAIEEIDDVLQKINGKYKEIIEDNQLFNDYTQQYNEAKMNFYEMIDLQVIEEE</sequence>
<accession>A0ABY9K070</accession>
<dbReference type="Gene3D" id="1.20.120.570">
    <property type="entry name" value="YkyA-like"/>
    <property type="match status" value="1"/>
</dbReference>
<name>A0ABY9K070_9BACI</name>
<keyword evidence="1" id="KW-0175">Coiled coil</keyword>
<dbReference type="InterPro" id="IPR019454">
    <property type="entry name" value="Lipoprot_YkyA-like"/>
</dbReference>
<dbReference type="Proteomes" id="UP001197974">
    <property type="component" value="Chromosome"/>
</dbReference>
<proteinExistence type="predicted"/>
<keyword evidence="2" id="KW-0732">Signal</keyword>
<dbReference type="PROSITE" id="PS51257">
    <property type="entry name" value="PROKAR_LIPOPROTEIN"/>
    <property type="match status" value="1"/>
</dbReference>
<feature type="chain" id="PRO_5046566492" evidence="2">
    <location>
        <begin position="21"/>
        <end position="217"/>
    </location>
</feature>
<keyword evidence="4" id="KW-1185">Reference proteome</keyword>
<gene>
    <name evidence="3" type="ORF">LC087_03610</name>
</gene>
<feature type="coiled-coil region" evidence="1">
    <location>
        <begin position="60"/>
        <end position="119"/>
    </location>
</feature>
<evidence type="ECO:0000256" key="2">
    <source>
        <dbReference type="SAM" id="SignalP"/>
    </source>
</evidence>
<organism evidence="3 4">
    <name type="scientific">Bacillus carboniphilus</name>
    <dbReference type="NCBI Taxonomy" id="86663"/>
    <lineage>
        <taxon>Bacteria</taxon>
        <taxon>Bacillati</taxon>
        <taxon>Bacillota</taxon>
        <taxon>Bacilli</taxon>
        <taxon>Bacillales</taxon>
        <taxon>Bacillaceae</taxon>
        <taxon>Bacillus</taxon>
    </lineage>
</organism>
<feature type="signal peptide" evidence="2">
    <location>
        <begin position="1"/>
        <end position="20"/>
    </location>
</feature>
<dbReference type="EMBL" id="CP129013">
    <property type="protein sequence ID" value="WLR43291.1"/>
    <property type="molecule type" value="Genomic_DNA"/>
</dbReference>
<dbReference type="SUPFAM" id="SSF140423">
    <property type="entry name" value="MW0975(SA0943)-like"/>
    <property type="match status" value="1"/>
</dbReference>
<dbReference type="RefSeq" id="WP_226539703.1">
    <property type="nucleotide sequence ID" value="NZ_CP129013.1"/>
</dbReference>
<evidence type="ECO:0000313" key="3">
    <source>
        <dbReference type="EMBL" id="WLR43291.1"/>
    </source>
</evidence>
<evidence type="ECO:0000313" key="4">
    <source>
        <dbReference type="Proteomes" id="UP001197974"/>
    </source>
</evidence>
<evidence type="ECO:0000256" key="1">
    <source>
        <dbReference type="SAM" id="Coils"/>
    </source>
</evidence>
<reference evidence="3 4" key="1">
    <citation type="submission" date="2023-06" db="EMBL/GenBank/DDBJ databases">
        <title>Five Gram-positive bacteria isolated from mangrove sediments in Shenzhen, Guangdong, China.</title>
        <authorList>
            <person name="Yu S."/>
            <person name="Zheng W."/>
            <person name="Huang Y."/>
        </authorList>
    </citation>
    <scope>NUCLEOTIDE SEQUENCE [LARGE SCALE GENOMIC DNA]</scope>
    <source>
        <strain evidence="3 4">SaN35-3</strain>
    </source>
</reference>
<dbReference type="Pfam" id="PF10368">
    <property type="entry name" value="YkyA"/>
    <property type="match status" value="1"/>
</dbReference>